<proteinExistence type="predicted"/>
<feature type="region of interest" description="Disordered" evidence="1">
    <location>
        <begin position="39"/>
        <end position="67"/>
    </location>
</feature>
<dbReference type="AlphaFoldDB" id="A0A5E7ZQF1"/>
<dbReference type="Proteomes" id="UP000326857">
    <property type="component" value="Unassembled WGS sequence"/>
</dbReference>
<accession>A0A5E7ZQF1</accession>
<evidence type="ECO:0000313" key="2">
    <source>
        <dbReference type="EMBL" id="VVT21422.1"/>
    </source>
</evidence>
<gene>
    <name evidence="2" type="ORF">SPHINGO391_470197</name>
</gene>
<feature type="compositionally biased region" description="Basic and acidic residues" evidence="1">
    <location>
        <begin position="219"/>
        <end position="228"/>
    </location>
</feature>
<protein>
    <submittedName>
        <fullName evidence="2">Uncharacterized protein</fullName>
    </submittedName>
</protein>
<evidence type="ECO:0000313" key="3">
    <source>
        <dbReference type="Proteomes" id="UP000326857"/>
    </source>
</evidence>
<sequence length="272" mass="28779">MMRESCDRARCPLADQPDILLGPGRALVFGIGLVGIEGGAQQRRPPARGDSKRSASAGGRHAQKRKLGLREQLEQVGARAAEPDFDHLRGHRDDLVDRGEKRCERIARAGCDLSVEDRNDLIGGDWRTVAPIAFAQAEDIAHAAVDHDPALGQAGLDLACGVEPDQALRGRVDQQAARRVGRLAAGIDETGRGADRADDDGARIGPSLIAAAQYCAEPKAEANEKSRFGADGGTRTRTPREGDFKSPASTGFATSAHTPNKTTPSVGSTHQG</sequence>
<organism evidence="2 3">
    <name type="scientific">Sphingomonas aurantiaca</name>
    <dbReference type="NCBI Taxonomy" id="185949"/>
    <lineage>
        <taxon>Bacteria</taxon>
        <taxon>Pseudomonadati</taxon>
        <taxon>Pseudomonadota</taxon>
        <taxon>Alphaproteobacteria</taxon>
        <taxon>Sphingomonadales</taxon>
        <taxon>Sphingomonadaceae</taxon>
        <taxon>Sphingomonas</taxon>
    </lineage>
</organism>
<name>A0A5E7ZQF1_9SPHN</name>
<evidence type="ECO:0000256" key="1">
    <source>
        <dbReference type="SAM" id="MobiDB-lite"/>
    </source>
</evidence>
<feature type="compositionally biased region" description="Polar residues" evidence="1">
    <location>
        <begin position="247"/>
        <end position="272"/>
    </location>
</feature>
<dbReference type="EMBL" id="CABVLI010000042">
    <property type="protein sequence ID" value="VVT21422.1"/>
    <property type="molecule type" value="Genomic_DNA"/>
</dbReference>
<feature type="region of interest" description="Disordered" evidence="1">
    <location>
        <begin position="219"/>
        <end position="272"/>
    </location>
</feature>
<reference evidence="2 3" key="1">
    <citation type="submission" date="2019-09" db="EMBL/GenBank/DDBJ databases">
        <authorList>
            <person name="Dittami M. S."/>
        </authorList>
    </citation>
    <scope>NUCLEOTIDE SEQUENCE [LARGE SCALE GENOMIC DNA]</scope>
    <source>
        <strain evidence="2">SPHINGO391</strain>
    </source>
</reference>